<dbReference type="AlphaFoldDB" id="A0A2N5SMN9"/>
<evidence type="ECO:0000313" key="1">
    <source>
        <dbReference type="EMBL" id="PLW14498.1"/>
    </source>
</evidence>
<dbReference type="EMBL" id="PGCI01000821">
    <property type="protein sequence ID" value="PLW14498.1"/>
    <property type="molecule type" value="Genomic_DNA"/>
</dbReference>
<name>A0A2N5SMN9_9BASI</name>
<dbReference type="Proteomes" id="UP000235392">
    <property type="component" value="Unassembled WGS sequence"/>
</dbReference>
<proteinExistence type="predicted"/>
<protein>
    <submittedName>
        <fullName evidence="1">Uncharacterized protein</fullName>
    </submittedName>
</protein>
<accession>A0A2N5SMN9</accession>
<comment type="caution">
    <text evidence="1">The sequence shown here is derived from an EMBL/GenBank/DDBJ whole genome shotgun (WGS) entry which is preliminary data.</text>
</comment>
<evidence type="ECO:0000313" key="2">
    <source>
        <dbReference type="Proteomes" id="UP000235392"/>
    </source>
</evidence>
<organism evidence="1 2">
    <name type="scientific">Puccinia coronata f. sp. avenae</name>
    <dbReference type="NCBI Taxonomy" id="200324"/>
    <lineage>
        <taxon>Eukaryota</taxon>
        <taxon>Fungi</taxon>
        <taxon>Dikarya</taxon>
        <taxon>Basidiomycota</taxon>
        <taxon>Pucciniomycotina</taxon>
        <taxon>Pucciniomycetes</taxon>
        <taxon>Pucciniales</taxon>
        <taxon>Pucciniaceae</taxon>
        <taxon>Puccinia</taxon>
    </lineage>
</organism>
<sequence length="159" mass="17752">MSDNNLSYHAGSLMNHDERVINSASSEFLDHHLAFLNPTLIQLASDITLSPEHHKKMGKTTTWLFLLLIVTNSSGFFHQRTKCSLLPTHSPNQLLSLDPHRDGKSIATSSGLGSDLITNQNKEQDVELKEIIVVHTNTCPICKNQLDFQKEKSSIYRGG</sequence>
<gene>
    <name evidence="1" type="ORF">PCASD_19539</name>
</gene>
<reference evidence="1 2" key="1">
    <citation type="submission" date="2017-11" db="EMBL/GenBank/DDBJ databases">
        <title>De novo assembly and phasing of dikaryotic genomes from two isolates of Puccinia coronata f. sp. avenae, the causal agent of oat crown rust.</title>
        <authorList>
            <person name="Miller M.E."/>
            <person name="Zhang Y."/>
            <person name="Omidvar V."/>
            <person name="Sperschneider J."/>
            <person name="Schwessinger B."/>
            <person name="Raley C."/>
            <person name="Palmer J.M."/>
            <person name="Garnica D."/>
            <person name="Upadhyaya N."/>
            <person name="Rathjen J."/>
            <person name="Taylor J.M."/>
            <person name="Park R.F."/>
            <person name="Dodds P.N."/>
            <person name="Hirsch C.D."/>
            <person name="Kianian S.F."/>
            <person name="Figueroa M."/>
        </authorList>
    </citation>
    <scope>NUCLEOTIDE SEQUENCE [LARGE SCALE GENOMIC DNA]</scope>
    <source>
        <strain evidence="1">12SD80</strain>
    </source>
</reference>